<name>F5IUW0_9BACT</name>
<dbReference type="EMBL" id="ADLV01000015">
    <property type="protein sequence ID" value="EGK03010.1"/>
    <property type="molecule type" value="Genomic_DNA"/>
</dbReference>
<accession>F5IUW0</accession>
<dbReference type="HOGENOM" id="CLU_2915075_0_0_10"/>
<proteinExistence type="predicted"/>
<protein>
    <submittedName>
        <fullName evidence="1">Uncharacterized protein</fullName>
    </submittedName>
</protein>
<reference evidence="1 2" key="1">
    <citation type="submission" date="2011-04" db="EMBL/GenBank/DDBJ databases">
        <title>The Genome Sequence of Dysgonomonas gadei ATCC BAA-286.</title>
        <authorList>
            <consortium name="The Broad Institute Genome Sequencing Platform"/>
            <person name="Earl A."/>
            <person name="Ward D."/>
            <person name="Feldgarden M."/>
            <person name="Gevers D."/>
            <person name="Pudlo N."/>
            <person name="Martens E."/>
            <person name="Allen-Vercoe E."/>
            <person name="Young S.K."/>
            <person name="Zeng Q."/>
            <person name="Gargeya S."/>
            <person name="Fitzgerald M."/>
            <person name="Haas B."/>
            <person name="Abouelleil A."/>
            <person name="Alvarado L."/>
            <person name="Arachchi H.M."/>
            <person name="Berlin A."/>
            <person name="Brown A."/>
            <person name="Chapman S.B."/>
            <person name="Chen Z."/>
            <person name="Dunbar C."/>
            <person name="Freedman E."/>
            <person name="Gearin G."/>
            <person name="Gellesch M."/>
            <person name="Goldberg J."/>
            <person name="Griggs A."/>
            <person name="Gujja S."/>
            <person name="Heiman D."/>
            <person name="Howarth C."/>
            <person name="Larson L."/>
            <person name="Lui A."/>
            <person name="MacDonald P.J.P."/>
            <person name="Mehta T."/>
            <person name="Montmayeur A."/>
            <person name="Murphy C."/>
            <person name="Neiman D."/>
            <person name="Pearson M."/>
            <person name="Priest M."/>
            <person name="Roberts A."/>
            <person name="Saif S."/>
            <person name="Shea T."/>
            <person name="Shenoy N."/>
            <person name="Sisk P."/>
            <person name="Stolte C."/>
            <person name="Sykes S."/>
            <person name="Yandava C."/>
            <person name="Wortman J."/>
            <person name="Nusbaum C."/>
            <person name="Birren B."/>
        </authorList>
    </citation>
    <scope>NUCLEOTIDE SEQUENCE [LARGE SCALE GENOMIC DNA]</scope>
    <source>
        <strain evidence="1 2">ATCC BAA-286</strain>
    </source>
</reference>
<evidence type="ECO:0000313" key="1">
    <source>
        <dbReference type="EMBL" id="EGK03010.1"/>
    </source>
</evidence>
<dbReference type="Proteomes" id="UP000004913">
    <property type="component" value="Unassembled WGS sequence"/>
</dbReference>
<dbReference type="AlphaFoldDB" id="F5IUW0"/>
<gene>
    <name evidence="1" type="ORF">HMPREF9455_01260</name>
</gene>
<comment type="caution">
    <text evidence="1">The sequence shown here is derived from an EMBL/GenBank/DDBJ whole genome shotgun (WGS) entry which is preliminary data.</text>
</comment>
<sequence>MQIVKELYRLIAKSYRHHIDKLFPDKCTITIPEIKTVNSLFLLTFAQNYSYGIYFTGRRTH</sequence>
<dbReference type="STRING" id="742766.HMPREF9455_01260"/>
<evidence type="ECO:0000313" key="2">
    <source>
        <dbReference type="Proteomes" id="UP000004913"/>
    </source>
</evidence>
<organism evidence="1 2">
    <name type="scientific">Dysgonomonas gadei ATCC BAA-286</name>
    <dbReference type="NCBI Taxonomy" id="742766"/>
    <lineage>
        <taxon>Bacteria</taxon>
        <taxon>Pseudomonadati</taxon>
        <taxon>Bacteroidota</taxon>
        <taxon>Bacteroidia</taxon>
        <taxon>Bacteroidales</taxon>
        <taxon>Dysgonomonadaceae</taxon>
        <taxon>Dysgonomonas</taxon>
    </lineage>
</organism>
<keyword evidence="2" id="KW-1185">Reference proteome</keyword>